<dbReference type="Pfam" id="PF00098">
    <property type="entry name" value="zf-CCHC"/>
    <property type="match status" value="1"/>
</dbReference>
<organism evidence="4 5">
    <name type="scientific">Cordylochernes scorpioides</name>
    <dbReference type="NCBI Taxonomy" id="51811"/>
    <lineage>
        <taxon>Eukaryota</taxon>
        <taxon>Metazoa</taxon>
        <taxon>Ecdysozoa</taxon>
        <taxon>Arthropoda</taxon>
        <taxon>Chelicerata</taxon>
        <taxon>Arachnida</taxon>
        <taxon>Pseudoscorpiones</taxon>
        <taxon>Cheliferoidea</taxon>
        <taxon>Chernetidae</taxon>
        <taxon>Cordylochernes</taxon>
    </lineage>
</organism>
<evidence type="ECO:0000256" key="2">
    <source>
        <dbReference type="SAM" id="MobiDB-lite"/>
    </source>
</evidence>
<feature type="region of interest" description="Disordered" evidence="2">
    <location>
        <begin position="297"/>
        <end position="413"/>
    </location>
</feature>
<protein>
    <recommendedName>
        <fullName evidence="3">CCHC-type domain-containing protein</fullName>
    </recommendedName>
</protein>
<feature type="domain" description="CCHC-type" evidence="3">
    <location>
        <begin position="392"/>
        <end position="408"/>
    </location>
</feature>
<dbReference type="Proteomes" id="UP001235939">
    <property type="component" value="Chromosome 10"/>
</dbReference>
<feature type="compositionally biased region" description="Basic and acidic residues" evidence="2">
    <location>
        <begin position="362"/>
        <end position="376"/>
    </location>
</feature>
<dbReference type="InterPro" id="IPR036875">
    <property type="entry name" value="Znf_CCHC_sf"/>
</dbReference>
<dbReference type="Pfam" id="PF03732">
    <property type="entry name" value="Retrotrans_gag"/>
    <property type="match status" value="1"/>
</dbReference>
<feature type="compositionally biased region" description="Basic and acidic residues" evidence="2">
    <location>
        <begin position="322"/>
        <end position="338"/>
    </location>
</feature>
<evidence type="ECO:0000313" key="5">
    <source>
        <dbReference type="Proteomes" id="UP001235939"/>
    </source>
</evidence>
<sequence length="413" mass="48041">MPKKKTDKSPGLLKPIPPATFPLQRIRIYILGRFPKFYSVHRLYQNLDLLRLLLSICSREGFEETVRVLVFTPASVSHRNVVCLEFNGPPRQSSCRIQLRIMPAERENAPTSQVKLPSMMYNLEKFEGEGIVPFTKFIRDFELVYDLGALDDARKRILLDNHLRGASREFAFQSQQIRLGYEELKESLERRFRKRVSTREMRSQFFSCRQRAGEKVRDFVARVSDLAAEAELDGLKIGISEVAEVFIDGLCPSLEEDYKEAQRSNTDKSGQRLGDMANKLAELEKKMRVLEAENSVLRRQEGNANTRNDQVRRWPIPSTGRGDYRGTNVRDNRREAPHRNWQGRPTQQHQPFRQQRPPPPPRQERRDLNRGREENPRVNSEGQEDTVRPRPKCYKCGEPGHRIRDCQQNATKN</sequence>
<dbReference type="InterPro" id="IPR001878">
    <property type="entry name" value="Znf_CCHC"/>
</dbReference>
<evidence type="ECO:0000259" key="3">
    <source>
        <dbReference type="PROSITE" id="PS50158"/>
    </source>
</evidence>
<dbReference type="EMBL" id="CP092872">
    <property type="protein sequence ID" value="UYV72601.1"/>
    <property type="molecule type" value="Genomic_DNA"/>
</dbReference>
<dbReference type="PANTHER" id="PTHR33223">
    <property type="entry name" value="CCHC-TYPE DOMAIN-CONTAINING PROTEIN"/>
    <property type="match status" value="1"/>
</dbReference>
<dbReference type="PROSITE" id="PS50158">
    <property type="entry name" value="ZF_CCHC"/>
    <property type="match status" value="1"/>
</dbReference>
<dbReference type="SUPFAM" id="SSF57756">
    <property type="entry name" value="Retrovirus zinc finger-like domains"/>
    <property type="match status" value="1"/>
</dbReference>
<evidence type="ECO:0000256" key="1">
    <source>
        <dbReference type="PROSITE-ProRule" id="PRU00047"/>
    </source>
</evidence>
<keyword evidence="5" id="KW-1185">Reference proteome</keyword>
<reference evidence="4 5" key="1">
    <citation type="submission" date="2022-01" db="EMBL/GenBank/DDBJ databases">
        <title>A chromosomal length assembly of Cordylochernes scorpioides.</title>
        <authorList>
            <person name="Zeh D."/>
            <person name="Zeh J."/>
        </authorList>
    </citation>
    <scope>NUCLEOTIDE SEQUENCE [LARGE SCALE GENOMIC DNA]</scope>
    <source>
        <strain evidence="4">IN4F17</strain>
        <tissue evidence="4">Whole Body</tissue>
    </source>
</reference>
<gene>
    <name evidence="4" type="ORF">LAZ67_10000014</name>
</gene>
<dbReference type="SMART" id="SM00343">
    <property type="entry name" value="ZnF_C2HC"/>
    <property type="match status" value="1"/>
</dbReference>
<evidence type="ECO:0000313" key="4">
    <source>
        <dbReference type="EMBL" id="UYV72601.1"/>
    </source>
</evidence>
<keyword evidence="1" id="KW-0479">Metal-binding</keyword>
<proteinExistence type="predicted"/>
<keyword evidence="1" id="KW-0862">Zinc</keyword>
<accession>A0ABY6KWU5</accession>
<keyword evidence="1" id="KW-0863">Zinc-finger</keyword>
<name>A0ABY6KWU5_9ARAC</name>
<dbReference type="Gene3D" id="4.10.60.10">
    <property type="entry name" value="Zinc finger, CCHC-type"/>
    <property type="match status" value="1"/>
</dbReference>
<dbReference type="InterPro" id="IPR005162">
    <property type="entry name" value="Retrotrans_gag_dom"/>
</dbReference>
<dbReference type="PANTHER" id="PTHR33223:SF6">
    <property type="entry name" value="CCHC-TYPE DOMAIN-CONTAINING PROTEIN"/>
    <property type="match status" value="1"/>
</dbReference>
<feature type="compositionally biased region" description="Low complexity" evidence="2">
    <location>
        <begin position="344"/>
        <end position="355"/>
    </location>
</feature>